<reference evidence="2 3" key="1">
    <citation type="journal article" date="2019" name="Int. J. Syst. Evol. Microbiol.">
        <title>The Global Catalogue of Microorganisms (GCM) 10K type strain sequencing project: providing services to taxonomists for standard genome sequencing and annotation.</title>
        <authorList>
            <consortium name="The Broad Institute Genomics Platform"/>
            <consortium name="The Broad Institute Genome Sequencing Center for Infectious Disease"/>
            <person name="Wu L."/>
            <person name="Ma J."/>
        </authorList>
    </citation>
    <scope>NUCLEOTIDE SEQUENCE [LARGE SCALE GENOMIC DNA]</scope>
    <source>
        <strain evidence="2 3">JCM 15608</strain>
    </source>
</reference>
<dbReference type="RefSeq" id="WP_343818851.1">
    <property type="nucleotide sequence ID" value="NZ_BAAAFA010000013.1"/>
</dbReference>
<protein>
    <submittedName>
        <fullName evidence="2">PepSY-associated TM helix domain-containing protein</fullName>
    </submittedName>
</protein>
<feature type="transmembrane region" description="Helical" evidence="1">
    <location>
        <begin position="423"/>
        <end position="442"/>
    </location>
</feature>
<sequence>MKIRSDILRTYQSLHTWTGIIAGLVLFIGFYAGSLTMFKTELTQWATPDNYKLAQIPTDKFDALVLKASEDFGKAQQNFTLNFSAEKSPMTWYENGGERGLQLNDTLRHVTLSENDELISQVSPVNELGELIDMLHRTAGIAGKVGHEDLGVLVLGVASVLYFIALVSGVIFLLPTLTKSFFALRKTKNASRFWLDSHNLVGVISLPFHLIIAWTVVVFAFHDMFYGGLSIIYGDKPLFERGKEAAIEYNIKALPSVTAYQNKIEEISDGYHVTSLSFSNLHSKSPSVAVYIVNQSELMRSNMGDVIYMNPYTLEVQYSSIQLSDDDIYTPAVISFFALHFGSYGGDWGRWLYFILGLLGAFLFYSGNLLWLEKRRQKRTEQTKSVHLMASLTIGICLGSLLAVATTLLLSRWFYLISPMVNPYYMGCYYTVFFGALCYSFYRGAALSAIHLLYTLALICLLIPVTTLLTTLWSSIALWEFSNMTSILINITASIFALLFYIAARKAAIRAYHGERESIWALTA</sequence>
<gene>
    <name evidence="2" type="ORF">GCM10009111_32430</name>
</gene>
<dbReference type="PANTHER" id="PTHR34219:SF9">
    <property type="entry name" value="IRON-REGULATED INNER MEMBRANE PROTEIN"/>
    <property type="match status" value="1"/>
</dbReference>
<feature type="transmembrane region" description="Helical" evidence="1">
    <location>
        <begin position="392"/>
        <end position="417"/>
    </location>
</feature>
<dbReference type="Pfam" id="PF03929">
    <property type="entry name" value="PepSY_TM"/>
    <property type="match status" value="1"/>
</dbReference>
<organism evidence="2 3">
    <name type="scientific">Colwellia asteriadis</name>
    <dbReference type="NCBI Taxonomy" id="517723"/>
    <lineage>
        <taxon>Bacteria</taxon>
        <taxon>Pseudomonadati</taxon>
        <taxon>Pseudomonadota</taxon>
        <taxon>Gammaproteobacteria</taxon>
        <taxon>Alteromonadales</taxon>
        <taxon>Colwelliaceae</taxon>
        <taxon>Colwellia</taxon>
    </lineage>
</organism>
<feature type="transmembrane region" description="Helical" evidence="1">
    <location>
        <begin position="454"/>
        <end position="479"/>
    </location>
</feature>
<evidence type="ECO:0000313" key="3">
    <source>
        <dbReference type="Proteomes" id="UP001500021"/>
    </source>
</evidence>
<feature type="transmembrane region" description="Helical" evidence="1">
    <location>
        <begin position="14"/>
        <end position="32"/>
    </location>
</feature>
<feature type="transmembrane region" description="Helical" evidence="1">
    <location>
        <begin position="150"/>
        <end position="174"/>
    </location>
</feature>
<dbReference type="Proteomes" id="UP001500021">
    <property type="component" value="Unassembled WGS sequence"/>
</dbReference>
<comment type="caution">
    <text evidence="2">The sequence shown here is derived from an EMBL/GenBank/DDBJ whole genome shotgun (WGS) entry which is preliminary data.</text>
</comment>
<accession>A0ABN1LAQ6</accession>
<dbReference type="InterPro" id="IPR005625">
    <property type="entry name" value="PepSY-ass_TM"/>
</dbReference>
<feature type="transmembrane region" description="Helical" evidence="1">
    <location>
        <begin position="485"/>
        <end position="504"/>
    </location>
</feature>
<keyword evidence="1" id="KW-0472">Membrane</keyword>
<evidence type="ECO:0000256" key="1">
    <source>
        <dbReference type="SAM" id="Phobius"/>
    </source>
</evidence>
<dbReference type="EMBL" id="BAAAFA010000013">
    <property type="protein sequence ID" value="GAA0823169.1"/>
    <property type="molecule type" value="Genomic_DNA"/>
</dbReference>
<proteinExistence type="predicted"/>
<feature type="transmembrane region" description="Helical" evidence="1">
    <location>
        <begin position="351"/>
        <end position="371"/>
    </location>
</feature>
<keyword evidence="3" id="KW-1185">Reference proteome</keyword>
<keyword evidence="1" id="KW-0812">Transmembrane</keyword>
<evidence type="ECO:0000313" key="2">
    <source>
        <dbReference type="EMBL" id="GAA0823169.1"/>
    </source>
</evidence>
<name>A0ABN1LAQ6_9GAMM</name>
<keyword evidence="1" id="KW-1133">Transmembrane helix</keyword>
<feature type="transmembrane region" description="Helical" evidence="1">
    <location>
        <begin position="200"/>
        <end position="221"/>
    </location>
</feature>
<dbReference type="PANTHER" id="PTHR34219">
    <property type="entry name" value="IRON-REGULATED INNER MEMBRANE PROTEIN-RELATED"/>
    <property type="match status" value="1"/>
</dbReference>